<name>A0A5J4L1C0_9ACTN</name>
<organism evidence="2 3">
    <name type="scientific">Streptomyces angustmyceticus</name>
    <dbReference type="NCBI Taxonomy" id="285578"/>
    <lineage>
        <taxon>Bacteria</taxon>
        <taxon>Bacillati</taxon>
        <taxon>Actinomycetota</taxon>
        <taxon>Actinomycetes</taxon>
        <taxon>Kitasatosporales</taxon>
        <taxon>Streptomycetaceae</taxon>
        <taxon>Streptomyces</taxon>
    </lineage>
</organism>
<accession>A0A5J4L1C0</accession>
<dbReference type="InterPro" id="IPR048936">
    <property type="entry name" value="MvdD-like_ATPgrasp"/>
</dbReference>
<evidence type="ECO:0000313" key="2">
    <source>
        <dbReference type="EMBL" id="GES28177.1"/>
    </source>
</evidence>
<dbReference type="Gene3D" id="3.30.470.20">
    <property type="entry name" value="ATP-grasp fold, B domain"/>
    <property type="match status" value="1"/>
</dbReference>
<dbReference type="SUPFAM" id="SSF56059">
    <property type="entry name" value="Glutathione synthetase ATP-binding domain-like"/>
    <property type="match status" value="1"/>
</dbReference>
<protein>
    <submittedName>
        <fullName evidence="2">ATP-grasp ribosomal peptide maturase</fullName>
    </submittedName>
</protein>
<dbReference type="PANTHER" id="PTHR21621">
    <property type="entry name" value="RIBOSOMAL PROTEIN S6 MODIFICATION PROTEIN"/>
    <property type="match status" value="1"/>
</dbReference>
<proteinExistence type="predicted"/>
<evidence type="ECO:0000259" key="1">
    <source>
        <dbReference type="Pfam" id="PF21068"/>
    </source>
</evidence>
<dbReference type="PANTHER" id="PTHR21621:SF0">
    <property type="entry name" value="BETA-CITRYLGLUTAMATE SYNTHASE B-RELATED"/>
    <property type="match status" value="1"/>
</dbReference>
<feature type="domain" description="MvdD-like pre-ATP grasp" evidence="1">
    <location>
        <begin position="2"/>
        <end position="111"/>
    </location>
</feature>
<comment type="caution">
    <text evidence="2">The sequence shown here is derived from an EMBL/GenBank/DDBJ whole genome shotgun (WGS) entry which is preliminary data.</text>
</comment>
<evidence type="ECO:0000313" key="3">
    <source>
        <dbReference type="Proteomes" id="UP000325598"/>
    </source>
</evidence>
<dbReference type="RefSeq" id="WP_086716528.1">
    <property type="nucleotide sequence ID" value="NZ_BLAG01000004.1"/>
</dbReference>
<reference evidence="2 3" key="1">
    <citation type="submission" date="2019-10" db="EMBL/GenBank/DDBJ databases">
        <title>Whole genome shotgun sequence of Streptomyces angustmyceticus NBRC 3934.</title>
        <authorList>
            <person name="Hosoyama A."/>
            <person name="Ichikawa N."/>
            <person name="Kimura A."/>
            <person name="Kitahashi Y."/>
            <person name="Komaki H."/>
            <person name="Uohara A."/>
        </authorList>
    </citation>
    <scope>NUCLEOTIDE SEQUENCE [LARGE SCALE GENOMIC DNA]</scope>
    <source>
        <strain evidence="2 3">NBRC 3934</strain>
    </source>
</reference>
<dbReference type="GO" id="GO:0018169">
    <property type="term" value="F:ribosomal S6-glutamic acid ligase activity"/>
    <property type="evidence" value="ECO:0007669"/>
    <property type="project" value="TreeGrafter"/>
</dbReference>
<dbReference type="NCBIfam" id="TIGR04187">
    <property type="entry name" value="GRASP_SAV_5884"/>
    <property type="match status" value="1"/>
</dbReference>
<dbReference type="GO" id="GO:0009432">
    <property type="term" value="P:SOS response"/>
    <property type="evidence" value="ECO:0007669"/>
    <property type="project" value="TreeGrafter"/>
</dbReference>
<dbReference type="Pfam" id="PF21068">
    <property type="entry name" value="ATPgraspMvdD"/>
    <property type="match status" value="1"/>
</dbReference>
<gene>
    <name evidence="2" type="ORF">San01_06640</name>
</gene>
<sequence length="309" mass="33575">MTVLVLTCEEDLTADIVVSTLQDLGVPLVRLDPADLPGKVALSAEYAGDDFDGYLKAGERMVSLGSLRSVWVRRPGTPGARAPEQSAWITAESEQALYGMLSCTPARWMNHPVASVQARNKPWQLRLAHRSGFLVPPTLITTFPAVARQFAAAHQDLVVKSVSGKHPGDPPLVLPTTRISPDADFSGVAAGPTLLQRHVHKEADIRLTCVGEQLFAARKKADPEEVDSRFTQHGTWEPAEVPDSVEQAVSRYMTTAGLAYGAFDFAEDPDGAWWFLECNQGGQFGFVQLETDQPIARAIATWLAVESVT</sequence>
<dbReference type="OrthoDB" id="9794735at2"/>
<dbReference type="Proteomes" id="UP000325598">
    <property type="component" value="Unassembled WGS sequence"/>
</dbReference>
<dbReference type="GO" id="GO:0005737">
    <property type="term" value="C:cytoplasm"/>
    <property type="evidence" value="ECO:0007669"/>
    <property type="project" value="TreeGrafter"/>
</dbReference>
<dbReference type="InterPro" id="IPR026449">
    <property type="entry name" value="GRASP_SAV_5884"/>
</dbReference>
<dbReference type="AlphaFoldDB" id="A0A5J4L1C0"/>
<dbReference type="GeneID" id="96749437"/>
<keyword evidence="3" id="KW-1185">Reference proteome</keyword>
<dbReference type="EMBL" id="BLAG01000004">
    <property type="protein sequence ID" value="GES28177.1"/>
    <property type="molecule type" value="Genomic_DNA"/>
</dbReference>